<keyword evidence="1" id="KW-1133">Transmembrane helix</keyword>
<keyword evidence="1" id="KW-0472">Membrane</keyword>
<evidence type="ECO:0000256" key="1">
    <source>
        <dbReference type="SAM" id="Phobius"/>
    </source>
</evidence>
<sequence>MGRIARQVSEHTTRYYWYPGDKKEWARAALALGSGAMAFTLIGTLSGSPLGAGVCGASVTAVMAGVNFGRRDARALSRFPDPADRRAVATHTGRAMWRGFAEGAGVGVIAVLVAALPPGGFIADWVMPLVPAVLGSLARQGTMLWERLGYESPKHRRVPAVETR</sequence>
<name>A0A8J4DPT4_9ACTN</name>
<gene>
    <name evidence="2" type="ORF">Val02_27350</name>
</gene>
<evidence type="ECO:0000313" key="2">
    <source>
        <dbReference type="EMBL" id="GIJ45849.1"/>
    </source>
</evidence>
<feature type="transmembrane region" description="Helical" evidence="1">
    <location>
        <begin position="50"/>
        <end position="69"/>
    </location>
</feature>
<dbReference type="EMBL" id="BOPF01000008">
    <property type="protein sequence ID" value="GIJ45849.1"/>
    <property type="molecule type" value="Genomic_DNA"/>
</dbReference>
<proteinExistence type="predicted"/>
<reference evidence="2" key="1">
    <citation type="submission" date="2021-01" db="EMBL/GenBank/DDBJ databases">
        <title>Whole genome shotgun sequence of Virgisporangium aliadipatigenens NBRC 105644.</title>
        <authorList>
            <person name="Komaki H."/>
            <person name="Tamura T."/>
        </authorList>
    </citation>
    <scope>NUCLEOTIDE SEQUENCE</scope>
    <source>
        <strain evidence="2">NBRC 105644</strain>
    </source>
</reference>
<feature type="transmembrane region" description="Helical" evidence="1">
    <location>
        <begin position="95"/>
        <end position="116"/>
    </location>
</feature>
<protein>
    <submittedName>
        <fullName evidence="2">Uncharacterized protein</fullName>
    </submittedName>
</protein>
<organism evidence="2 3">
    <name type="scientific">Virgisporangium aliadipatigenens</name>
    <dbReference type="NCBI Taxonomy" id="741659"/>
    <lineage>
        <taxon>Bacteria</taxon>
        <taxon>Bacillati</taxon>
        <taxon>Actinomycetota</taxon>
        <taxon>Actinomycetes</taxon>
        <taxon>Micromonosporales</taxon>
        <taxon>Micromonosporaceae</taxon>
        <taxon>Virgisporangium</taxon>
    </lineage>
</organism>
<comment type="caution">
    <text evidence="2">The sequence shown here is derived from an EMBL/GenBank/DDBJ whole genome shotgun (WGS) entry which is preliminary data.</text>
</comment>
<dbReference type="AlphaFoldDB" id="A0A8J4DPT4"/>
<feature type="transmembrane region" description="Helical" evidence="1">
    <location>
        <begin position="25"/>
        <end position="44"/>
    </location>
</feature>
<keyword evidence="1" id="KW-0812">Transmembrane</keyword>
<evidence type="ECO:0000313" key="3">
    <source>
        <dbReference type="Proteomes" id="UP000619260"/>
    </source>
</evidence>
<dbReference type="Proteomes" id="UP000619260">
    <property type="component" value="Unassembled WGS sequence"/>
</dbReference>
<keyword evidence="3" id="KW-1185">Reference proteome</keyword>
<accession>A0A8J4DPT4</accession>
<dbReference type="RefSeq" id="WP_203899384.1">
    <property type="nucleotide sequence ID" value="NZ_BOPF01000008.1"/>
</dbReference>